<dbReference type="InterPro" id="IPR000315">
    <property type="entry name" value="Znf_B-box"/>
</dbReference>
<dbReference type="PANTHER" id="PTHR47156">
    <property type="entry name" value="PROTEIN CBG20824"/>
    <property type="match status" value="1"/>
</dbReference>
<dbReference type="Proteomes" id="UP001295684">
    <property type="component" value="Unassembled WGS sequence"/>
</dbReference>
<evidence type="ECO:0000313" key="8">
    <source>
        <dbReference type="Proteomes" id="UP001295684"/>
    </source>
</evidence>
<feature type="domain" description="B box-type" evidence="6">
    <location>
        <begin position="113"/>
        <end position="146"/>
    </location>
</feature>
<dbReference type="PANTHER" id="PTHR47156:SF6">
    <property type="entry name" value="C2H2-TYPE DOMAIN-CONTAINING PROTEIN-RELATED"/>
    <property type="match status" value="1"/>
</dbReference>
<reference evidence="7" key="1">
    <citation type="submission" date="2023-07" db="EMBL/GenBank/DDBJ databases">
        <authorList>
            <consortium name="AG Swart"/>
            <person name="Singh M."/>
            <person name="Singh A."/>
            <person name="Seah K."/>
            <person name="Emmerich C."/>
        </authorList>
    </citation>
    <scope>NUCLEOTIDE SEQUENCE</scope>
    <source>
        <strain evidence="7">DP1</strain>
    </source>
</reference>
<dbReference type="AlphaFoldDB" id="A0AAD1XZH4"/>
<evidence type="ECO:0000313" key="7">
    <source>
        <dbReference type="EMBL" id="CAI2381975.1"/>
    </source>
</evidence>
<evidence type="ECO:0008006" key="9">
    <source>
        <dbReference type="Google" id="ProtNLM"/>
    </source>
</evidence>
<dbReference type="PROSITE" id="PS00518">
    <property type="entry name" value="ZF_RING_1"/>
    <property type="match status" value="1"/>
</dbReference>
<evidence type="ECO:0000256" key="2">
    <source>
        <dbReference type="ARBA" id="ARBA00022771"/>
    </source>
</evidence>
<keyword evidence="1" id="KW-0479">Metal-binding</keyword>
<evidence type="ECO:0000256" key="4">
    <source>
        <dbReference type="PROSITE-ProRule" id="PRU00024"/>
    </source>
</evidence>
<protein>
    <recommendedName>
        <fullName evidence="9">RING-type domain-containing protein</fullName>
    </recommendedName>
</protein>
<keyword evidence="3" id="KW-0862">Zinc</keyword>
<evidence type="ECO:0000256" key="1">
    <source>
        <dbReference type="ARBA" id="ARBA00022723"/>
    </source>
</evidence>
<comment type="caution">
    <text evidence="7">The sequence shown here is derived from an EMBL/GenBank/DDBJ whole genome shotgun (WGS) entry which is preliminary data.</text>
</comment>
<gene>
    <name evidence="7" type="ORF">ECRASSUSDP1_LOCUS23442</name>
</gene>
<keyword evidence="8" id="KW-1185">Reference proteome</keyword>
<dbReference type="InterPro" id="IPR001841">
    <property type="entry name" value="Znf_RING"/>
</dbReference>
<dbReference type="Gene3D" id="3.30.40.10">
    <property type="entry name" value="Zinc/RING finger domain, C3HC4 (zinc finger)"/>
    <property type="match status" value="1"/>
</dbReference>
<name>A0AAD1XZH4_EUPCR</name>
<dbReference type="InterPro" id="IPR013083">
    <property type="entry name" value="Znf_RING/FYVE/PHD"/>
</dbReference>
<dbReference type="EMBL" id="CAMPGE010024113">
    <property type="protein sequence ID" value="CAI2381975.1"/>
    <property type="molecule type" value="Genomic_DNA"/>
</dbReference>
<dbReference type="PROSITE" id="PS50119">
    <property type="entry name" value="ZF_BBOX"/>
    <property type="match status" value="1"/>
</dbReference>
<evidence type="ECO:0000259" key="5">
    <source>
        <dbReference type="PROSITE" id="PS50089"/>
    </source>
</evidence>
<dbReference type="PROSITE" id="PS50089">
    <property type="entry name" value="ZF_RING_2"/>
    <property type="match status" value="1"/>
</dbReference>
<dbReference type="InterPro" id="IPR052667">
    <property type="entry name" value="E3_ubiquitin-ligase_RING"/>
</dbReference>
<sequence>MKSTKDIKEQYIEKSMLEYAARGLDFCQFCGKKYNVGERIPRILVHCGHTFCTDCLNKIHKRNRIRCPLCTKLIKNIETAEKLPLNMNILYEVIQKDNILAEVEFDFENENEMADKLCERHEDRIKHFYCSNHQTIFCRECIRDDHTDSECFVVDLYEIQKMRDLQKQNMYKNSEQLDKLAKSEAKASCN</sequence>
<proteinExistence type="predicted"/>
<feature type="domain" description="RING-type" evidence="5">
    <location>
        <begin position="27"/>
        <end position="71"/>
    </location>
</feature>
<keyword evidence="2 4" id="KW-0863">Zinc-finger</keyword>
<dbReference type="Gene3D" id="3.30.160.60">
    <property type="entry name" value="Classic Zinc Finger"/>
    <property type="match status" value="1"/>
</dbReference>
<accession>A0AAD1XZH4</accession>
<dbReference type="SMART" id="SM00184">
    <property type="entry name" value="RING"/>
    <property type="match status" value="1"/>
</dbReference>
<dbReference type="Pfam" id="PF13445">
    <property type="entry name" value="zf-RING_UBOX"/>
    <property type="match status" value="1"/>
</dbReference>
<evidence type="ECO:0000256" key="3">
    <source>
        <dbReference type="ARBA" id="ARBA00022833"/>
    </source>
</evidence>
<organism evidence="7 8">
    <name type="scientific">Euplotes crassus</name>
    <dbReference type="NCBI Taxonomy" id="5936"/>
    <lineage>
        <taxon>Eukaryota</taxon>
        <taxon>Sar</taxon>
        <taxon>Alveolata</taxon>
        <taxon>Ciliophora</taxon>
        <taxon>Intramacronucleata</taxon>
        <taxon>Spirotrichea</taxon>
        <taxon>Hypotrichia</taxon>
        <taxon>Euplotida</taxon>
        <taxon>Euplotidae</taxon>
        <taxon>Moneuplotes</taxon>
    </lineage>
</organism>
<dbReference type="InterPro" id="IPR017907">
    <property type="entry name" value="Znf_RING_CS"/>
</dbReference>
<evidence type="ECO:0000259" key="6">
    <source>
        <dbReference type="PROSITE" id="PS50119"/>
    </source>
</evidence>
<dbReference type="GO" id="GO:0008270">
    <property type="term" value="F:zinc ion binding"/>
    <property type="evidence" value="ECO:0007669"/>
    <property type="project" value="UniProtKB-KW"/>
</dbReference>
<dbReference type="InterPro" id="IPR027370">
    <property type="entry name" value="Znf-RING_euk"/>
</dbReference>
<dbReference type="SUPFAM" id="SSF57845">
    <property type="entry name" value="B-box zinc-binding domain"/>
    <property type="match status" value="1"/>
</dbReference>
<dbReference type="SUPFAM" id="SSF57850">
    <property type="entry name" value="RING/U-box"/>
    <property type="match status" value="1"/>
</dbReference>